<organism evidence="1 2">
    <name type="scientific">Luteipulveratus mongoliensis</name>
    <dbReference type="NCBI Taxonomy" id="571913"/>
    <lineage>
        <taxon>Bacteria</taxon>
        <taxon>Bacillati</taxon>
        <taxon>Actinomycetota</taxon>
        <taxon>Actinomycetes</taxon>
        <taxon>Micrococcales</taxon>
        <taxon>Dermacoccaceae</taxon>
        <taxon>Luteipulveratus</taxon>
    </lineage>
</organism>
<dbReference type="RefSeq" id="WP_157063265.1">
    <property type="nucleotide sequence ID" value="NZ_CP011112.1"/>
</dbReference>
<dbReference type="EMBL" id="CP011112">
    <property type="protein sequence ID" value="AKU18625.1"/>
    <property type="molecule type" value="Genomic_DNA"/>
</dbReference>
<keyword evidence="2" id="KW-1185">Reference proteome</keyword>
<evidence type="ECO:0000313" key="1">
    <source>
        <dbReference type="EMBL" id="AKU18625.1"/>
    </source>
</evidence>
<dbReference type="Proteomes" id="UP000066480">
    <property type="component" value="Chromosome"/>
</dbReference>
<dbReference type="OrthoDB" id="4479718at2"/>
<dbReference type="AlphaFoldDB" id="A0A0K1JPX5"/>
<gene>
    <name evidence="1" type="ORF">VV02_04085</name>
</gene>
<protein>
    <submittedName>
        <fullName evidence="1">Uncharacterized protein</fullName>
    </submittedName>
</protein>
<reference evidence="1 2" key="1">
    <citation type="submission" date="2015-03" db="EMBL/GenBank/DDBJ databases">
        <title>Luteipulveratus halotolerans sp. nov., a novel actinobacterium (Dermacoccaceae) from Sarawak, Malaysia.</title>
        <authorList>
            <person name="Juboi H."/>
            <person name="Basik A."/>
            <person name="Shamsul S.S."/>
            <person name="Arnold P."/>
            <person name="Schmitt E.K."/>
            <person name="Sanglier J.-J."/>
            <person name="Yeo T."/>
        </authorList>
    </citation>
    <scope>NUCLEOTIDE SEQUENCE [LARGE SCALE GENOMIC DNA]</scope>
    <source>
        <strain evidence="1 2">MN07-A0370</strain>
    </source>
</reference>
<accession>A0A0K1JPX5</accession>
<name>A0A0K1JPX5_9MICO</name>
<dbReference type="KEGG" id="lmoi:VV02_04085"/>
<sequence>MKVLIGVVFLIGGLVLALALPDTEFLWFRGRPLGVVLAIVGVLDLAEAGWNQSKRAVPGRSS</sequence>
<evidence type="ECO:0000313" key="2">
    <source>
        <dbReference type="Proteomes" id="UP000066480"/>
    </source>
</evidence>
<dbReference type="STRING" id="571913.VV02_04085"/>
<proteinExistence type="predicted"/>